<reference evidence="2 3" key="1">
    <citation type="submission" date="2023-06" db="EMBL/GenBank/DDBJ databases">
        <authorList>
            <person name="Oyuntsetseg B."/>
            <person name="Kim S.B."/>
        </authorList>
    </citation>
    <scope>NUCLEOTIDE SEQUENCE [LARGE SCALE GENOMIC DNA]</scope>
    <source>
        <strain evidence="2 3">2-15</strain>
    </source>
</reference>
<keyword evidence="2" id="KW-0326">Glycosidase</keyword>
<evidence type="ECO:0000313" key="2">
    <source>
        <dbReference type="EMBL" id="WIX75256.1"/>
    </source>
</evidence>
<feature type="signal peptide" evidence="1">
    <location>
        <begin position="1"/>
        <end position="24"/>
    </location>
</feature>
<evidence type="ECO:0000256" key="1">
    <source>
        <dbReference type="SAM" id="SignalP"/>
    </source>
</evidence>
<protein>
    <submittedName>
        <fullName evidence="2">Sialidase family protein</fullName>
        <ecNumber evidence="2">3.2.1.-</ecNumber>
    </submittedName>
</protein>
<evidence type="ECO:0000313" key="3">
    <source>
        <dbReference type="Proteomes" id="UP001236014"/>
    </source>
</evidence>
<dbReference type="InterPro" id="IPR036278">
    <property type="entry name" value="Sialidase_sf"/>
</dbReference>
<keyword evidence="2" id="KW-0378">Hydrolase</keyword>
<name>A0A9Y2I9N8_9PSEU</name>
<gene>
    <name evidence="2" type="ORF">QRX50_27380</name>
</gene>
<keyword evidence="3" id="KW-1185">Reference proteome</keyword>
<dbReference type="RefSeq" id="WP_285966032.1">
    <property type="nucleotide sequence ID" value="NZ_CP127294.1"/>
</dbReference>
<dbReference type="SUPFAM" id="SSF50939">
    <property type="entry name" value="Sialidases"/>
    <property type="match status" value="1"/>
</dbReference>
<dbReference type="EMBL" id="CP127294">
    <property type="protein sequence ID" value="WIX75256.1"/>
    <property type="molecule type" value="Genomic_DNA"/>
</dbReference>
<dbReference type="CDD" id="cd15482">
    <property type="entry name" value="Sialidase_non-viral"/>
    <property type="match status" value="1"/>
</dbReference>
<dbReference type="GO" id="GO:0016798">
    <property type="term" value="F:hydrolase activity, acting on glycosyl bonds"/>
    <property type="evidence" value="ECO:0007669"/>
    <property type="project" value="UniProtKB-KW"/>
</dbReference>
<organism evidence="2 3">
    <name type="scientific">Amycolatopsis carbonis</name>
    <dbReference type="NCBI Taxonomy" id="715471"/>
    <lineage>
        <taxon>Bacteria</taxon>
        <taxon>Bacillati</taxon>
        <taxon>Actinomycetota</taxon>
        <taxon>Actinomycetes</taxon>
        <taxon>Pseudonocardiales</taxon>
        <taxon>Pseudonocardiaceae</taxon>
        <taxon>Amycolatopsis</taxon>
    </lineage>
</organism>
<feature type="chain" id="PRO_5040844393" evidence="1">
    <location>
        <begin position="25"/>
        <end position="412"/>
    </location>
</feature>
<dbReference type="Gene3D" id="2.120.10.10">
    <property type="match status" value="1"/>
</dbReference>
<accession>A0A9Y2I9N8</accession>
<dbReference type="AlphaFoldDB" id="A0A9Y2I9N8"/>
<keyword evidence="1" id="KW-0732">Signal</keyword>
<proteinExistence type="predicted"/>
<sequence>MKRIGALVGLVLLTLGLITPVASAALQPGYGALTIEPADPNRQFRAMPSLQWVTWQDATGATKHRLIRSFLVSADGDRQVKSRVEYRDDAGRWQPALEAGTGKKLQDLPTAQFAMVANGVATGREYSVFESLGRVDATGQRYFVRWTSSDGGASWRIGRANLDLAGAIIRTGETGRLFQGVLTLPNGDLVAPFYAGQANGHSAAYLLTMPKGGTTWTRSATPFLSAAFNYSESSATRLADGRLLMITRQDDDPTSKVIYSRLLGRITNGPVSSAADLKTAGWGAAFAVKVPGAIDANAVRGVAPVVNTMEGGILMLVFGRPGNNIAFSYDSGATWTALHRFYTNQPTNCTAPNGVHPCDTLGSSGYIGVAVTGPRTATFYGDNCQSGWGCEAGWSYPNGKDSKLWTMSVRLA</sequence>
<dbReference type="KEGG" id="acab:QRX50_27380"/>
<dbReference type="EC" id="3.2.1.-" evidence="2"/>
<dbReference type="Proteomes" id="UP001236014">
    <property type="component" value="Chromosome"/>
</dbReference>